<accession>A0A2U8E2X6</accession>
<comment type="similarity">
    <text evidence="8">Belongs to the exbB/tolQ family.</text>
</comment>
<evidence type="ECO:0000256" key="4">
    <source>
        <dbReference type="ARBA" id="ARBA00022692"/>
    </source>
</evidence>
<evidence type="ECO:0000256" key="5">
    <source>
        <dbReference type="ARBA" id="ARBA00022927"/>
    </source>
</evidence>
<evidence type="ECO:0000256" key="6">
    <source>
        <dbReference type="ARBA" id="ARBA00022989"/>
    </source>
</evidence>
<dbReference type="RefSeq" id="WP_108824694.1">
    <property type="nucleotide sequence ID" value="NZ_CP023004.1"/>
</dbReference>
<organism evidence="11 12">
    <name type="scientific">Ereboglobus luteus</name>
    <dbReference type="NCBI Taxonomy" id="1796921"/>
    <lineage>
        <taxon>Bacteria</taxon>
        <taxon>Pseudomonadati</taxon>
        <taxon>Verrucomicrobiota</taxon>
        <taxon>Opitutia</taxon>
        <taxon>Opitutales</taxon>
        <taxon>Opitutaceae</taxon>
        <taxon>Ereboglobus</taxon>
    </lineage>
</organism>
<keyword evidence="11" id="KW-0282">Flagellum</keyword>
<keyword evidence="12" id="KW-1185">Reference proteome</keyword>
<dbReference type="InterPro" id="IPR002898">
    <property type="entry name" value="MotA_ExbB_proton_chnl"/>
</dbReference>
<dbReference type="KEGG" id="elut:CKA38_06110"/>
<evidence type="ECO:0000256" key="1">
    <source>
        <dbReference type="ARBA" id="ARBA00004651"/>
    </source>
</evidence>
<dbReference type="PANTHER" id="PTHR30625:SF15">
    <property type="entry name" value="BIOPOLYMER TRANSPORT PROTEIN EXBB"/>
    <property type="match status" value="1"/>
</dbReference>
<proteinExistence type="inferred from homology"/>
<gene>
    <name evidence="11" type="ORF">CKA38_06110</name>
</gene>
<evidence type="ECO:0000256" key="8">
    <source>
        <dbReference type="RuleBase" id="RU004057"/>
    </source>
</evidence>
<evidence type="ECO:0000256" key="9">
    <source>
        <dbReference type="SAM" id="Phobius"/>
    </source>
</evidence>
<evidence type="ECO:0000256" key="3">
    <source>
        <dbReference type="ARBA" id="ARBA00022475"/>
    </source>
</evidence>
<dbReference type="GO" id="GO:0017038">
    <property type="term" value="P:protein import"/>
    <property type="evidence" value="ECO:0007669"/>
    <property type="project" value="TreeGrafter"/>
</dbReference>
<dbReference type="GO" id="GO:0005886">
    <property type="term" value="C:plasma membrane"/>
    <property type="evidence" value="ECO:0007669"/>
    <property type="project" value="UniProtKB-SubCell"/>
</dbReference>
<keyword evidence="11" id="KW-0966">Cell projection</keyword>
<dbReference type="Proteomes" id="UP000244896">
    <property type="component" value="Chromosome"/>
</dbReference>
<dbReference type="Pfam" id="PF01618">
    <property type="entry name" value="MotA_ExbB"/>
    <property type="match status" value="1"/>
</dbReference>
<keyword evidence="3" id="KW-1003">Cell membrane</keyword>
<keyword evidence="2 8" id="KW-0813">Transport</keyword>
<sequence>MITAVLSSSPLAFFKLMNQTPMELFLHGGPIMWPILITAFVGITVSVERTIFLVRSAMSRQPQVLEAIYKKIQDGDFEGAKQIGLKSKDPVAKTISAALAVPSAGMMSAFTREANSQLRLYQQGSAVLDTVVTAAPYLGLLGTVTGMMETFGALGTGADISQSSAKITGGVAEALIATMCGLAIAILGLIPYNTLNASIEQVKHDMADASNTLTIYKVNKADKVHA</sequence>
<name>A0A2U8E2X6_9BACT</name>
<evidence type="ECO:0000259" key="10">
    <source>
        <dbReference type="Pfam" id="PF01618"/>
    </source>
</evidence>
<keyword evidence="6 9" id="KW-1133">Transmembrane helix</keyword>
<dbReference type="InterPro" id="IPR050790">
    <property type="entry name" value="ExbB/TolQ_transport"/>
</dbReference>
<keyword evidence="7 9" id="KW-0472">Membrane</keyword>
<evidence type="ECO:0000256" key="2">
    <source>
        <dbReference type="ARBA" id="ARBA00022448"/>
    </source>
</evidence>
<dbReference type="PANTHER" id="PTHR30625">
    <property type="entry name" value="PROTEIN TOLQ"/>
    <property type="match status" value="1"/>
</dbReference>
<dbReference type="OrthoDB" id="4045at2"/>
<dbReference type="AlphaFoldDB" id="A0A2U8E2X6"/>
<feature type="domain" description="MotA/TolQ/ExbB proton channel" evidence="10">
    <location>
        <begin position="101"/>
        <end position="206"/>
    </location>
</feature>
<feature type="transmembrane region" description="Helical" evidence="9">
    <location>
        <begin position="171"/>
        <end position="192"/>
    </location>
</feature>
<keyword evidence="5 8" id="KW-0653">Protein transport</keyword>
<evidence type="ECO:0000313" key="12">
    <source>
        <dbReference type="Proteomes" id="UP000244896"/>
    </source>
</evidence>
<dbReference type="EMBL" id="CP023004">
    <property type="protein sequence ID" value="AWI08882.1"/>
    <property type="molecule type" value="Genomic_DNA"/>
</dbReference>
<keyword evidence="4 9" id="KW-0812">Transmembrane</keyword>
<evidence type="ECO:0000256" key="7">
    <source>
        <dbReference type="ARBA" id="ARBA00023136"/>
    </source>
</evidence>
<evidence type="ECO:0000313" key="11">
    <source>
        <dbReference type="EMBL" id="AWI08882.1"/>
    </source>
</evidence>
<comment type="subcellular location">
    <subcellularLocation>
        <location evidence="1">Cell membrane</location>
        <topology evidence="1">Multi-pass membrane protein</topology>
    </subcellularLocation>
    <subcellularLocation>
        <location evidence="8">Membrane</location>
        <topology evidence="8">Multi-pass membrane protein</topology>
    </subcellularLocation>
</comment>
<keyword evidence="11" id="KW-0969">Cilium</keyword>
<protein>
    <submittedName>
        <fullName evidence="11">Flagellar motor protein MotA</fullName>
    </submittedName>
</protein>
<feature type="transmembrane region" description="Helical" evidence="9">
    <location>
        <begin position="31"/>
        <end position="52"/>
    </location>
</feature>
<reference evidence="11 12" key="1">
    <citation type="journal article" date="2018" name="Syst. Appl. Microbiol.">
        <title>Ereboglobus luteus gen. nov. sp. nov. from cockroach guts, and new insights into the oxygen relationship of the genera Opitutus and Didymococcus (Verrucomicrobia: Opitutaceae).</title>
        <authorList>
            <person name="Tegtmeier D."/>
            <person name="Belitz A."/>
            <person name="Radek R."/>
            <person name="Heimerl T."/>
            <person name="Brune A."/>
        </authorList>
    </citation>
    <scope>NUCLEOTIDE SEQUENCE [LARGE SCALE GENOMIC DNA]</scope>
    <source>
        <strain evidence="11 12">Ho45</strain>
    </source>
</reference>